<dbReference type="PANTHER" id="PTHR43048:SF3">
    <property type="entry name" value="METHYLMALONYL-COA EPIMERASE, MITOCHONDRIAL"/>
    <property type="match status" value="1"/>
</dbReference>
<proteinExistence type="predicted"/>
<reference evidence="3 4" key="1">
    <citation type="submission" date="2018-08" db="EMBL/GenBank/DDBJ databases">
        <title>Sphingobium sp. EO9.</title>
        <authorList>
            <person name="Park Y."/>
            <person name="Kim K.H."/>
            <person name="Jeon C.O."/>
        </authorList>
    </citation>
    <scope>NUCLEOTIDE SEQUENCE [LARGE SCALE GENOMIC DNA]</scope>
    <source>
        <strain evidence="3 4">EO9</strain>
    </source>
</reference>
<evidence type="ECO:0000313" key="3">
    <source>
        <dbReference type="EMBL" id="RJG54181.1"/>
    </source>
</evidence>
<dbReference type="EMBL" id="QVRA01000011">
    <property type="protein sequence ID" value="RJG54181.1"/>
    <property type="molecule type" value="Genomic_DNA"/>
</dbReference>
<keyword evidence="4" id="KW-1185">Reference proteome</keyword>
<evidence type="ECO:0000259" key="2">
    <source>
        <dbReference type="PROSITE" id="PS51819"/>
    </source>
</evidence>
<dbReference type="GO" id="GO:0046872">
    <property type="term" value="F:metal ion binding"/>
    <property type="evidence" value="ECO:0007669"/>
    <property type="project" value="UniProtKB-KW"/>
</dbReference>
<gene>
    <name evidence="3" type="ORF">D0Z70_13660</name>
</gene>
<keyword evidence="1" id="KW-0479">Metal-binding</keyword>
<dbReference type="GO" id="GO:0004493">
    <property type="term" value="F:methylmalonyl-CoA epimerase activity"/>
    <property type="evidence" value="ECO:0007669"/>
    <property type="project" value="TreeGrafter"/>
</dbReference>
<dbReference type="RefSeq" id="WP_119747309.1">
    <property type="nucleotide sequence ID" value="NZ_QVRA01000011.1"/>
</dbReference>
<comment type="caution">
    <text evidence="3">The sequence shown here is derived from an EMBL/GenBank/DDBJ whole genome shotgun (WGS) entry which is preliminary data.</text>
</comment>
<evidence type="ECO:0000256" key="1">
    <source>
        <dbReference type="ARBA" id="ARBA00022723"/>
    </source>
</evidence>
<organism evidence="3 4">
    <name type="scientific">Sphingobium terrigena</name>
    <dbReference type="NCBI Taxonomy" id="2304063"/>
    <lineage>
        <taxon>Bacteria</taxon>
        <taxon>Pseudomonadati</taxon>
        <taxon>Pseudomonadota</taxon>
        <taxon>Alphaproteobacteria</taxon>
        <taxon>Sphingomonadales</taxon>
        <taxon>Sphingomonadaceae</taxon>
        <taxon>Sphingobium</taxon>
    </lineage>
</organism>
<dbReference type="Gene3D" id="3.10.180.10">
    <property type="entry name" value="2,3-Dihydroxybiphenyl 1,2-Dioxygenase, domain 1"/>
    <property type="match status" value="1"/>
</dbReference>
<dbReference type="Pfam" id="PF13669">
    <property type="entry name" value="Glyoxalase_4"/>
    <property type="match status" value="1"/>
</dbReference>
<protein>
    <submittedName>
        <fullName evidence="3">VOC family protein</fullName>
    </submittedName>
</protein>
<dbReference type="PANTHER" id="PTHR43048">
    <property type="entry name" value="METHYLMALONYL-COA EPIMERASE"/>
    <property type="match status" value="1"/>
</dbReference>
<dbReference type="OrthoDB" id="5185674at2"/>
<dbReference type="GO" id="GO:0046491">
    <property type="term" value="P:L-methylmalonyl-CoA metabolic process"/>
    <property type="evidence" value="ECO:0007669"/>
    <property type="project" value="TreeGrafter"/>
</dbReference>
<dbReference type="InterPro" id="IPR051785">
    <property type="entry name" value="MMCE/EMCE_epimerase"/>
</dbReference>
<dbReference type="InterPro" id="IPR037523">
    <property type="entry name" value="VOC_core"/>
</dbReference>
<dbReference type="InterPro" id="IPR029068">
    <property type="entry name" value="Glyas_Bleomycin-R_OHBP_Dase"/>
</dbReference>
<dbReference type="PROSITE" id="PS51819">
    <property type="entry name" value="VOC"/>
    <property type="match status" value="1"/>
</dbReference>
<dbReference type="Proteomes" id="UP000283469">
    <property type="component" value="Unassembled WGS sequence"/>
</dbReference>
<accession>A0A418YRB1</accession>
<name>A0A418YRB1_9SPHN</name>
<dbReference type="SUPFAM" id="SSF54593">
    <property type="entry name" value="Glyoxalase/Bleomycin resistance protein/Dihydroxybiphenyl dioxygenase"/>
    <property type="match status" value="1"/>
</dbReference>
<sequence length="152" mass="16392">MIDLSRTHHKGITVPDIDRAVADYSAALGLTFASIRDFNPLPFWTPEEGAREISVRATYSLGGPIHLELVQGNSRFYDTASPAGARHIGVWVDDLPAEADRLVAAGWTPRAANLPPEQGYGAIAYLTSPDGGLLVELISTILKPAIDEWLGE</sequence>
<feature type="domain" description="VOC" evidence="2">
    <location>
        <begin position="6"/>
        <end position="140"/>
    </location>
</feature>
<dbReference type="AlphaFoldDB" id="A0A418YRB1"/>
<evidence type="ECO:0000313" key="4">
    <source>
        <dbReference type="Proteomes" id="UP000283469"/>
    </source>
</evidence>